<comment type="catalytic activity">
    <reaction evidence="1 9">
        <text>[(1-&gt;4)-alpha-D-glucosyl](n) + phosphate = [(1-&gt;4)-alpha-D-glucosyl](n-1) + alpha-D-glucose 1-phosphate</text>
        <dbReference type="Rhea" id="RHEA:41732"/>
        <dbReference type="Rhea" id="RHEA-COMP:9584"/>
        <dbReference type="Rhea" id="RHEA-COMP:9586"/>
        <dbReference type="ChEBI" id="CHEBI:15444"/>
        <dbReference type="ChEBI" id="CHEBI:43474"/>
        <dbReference type="ChEBI" id="CHEBI:58601"/>
        <dbReference type="EC" id="2.4.1.1"/>
    </reaction>
</comment>
<keyword evidence="11" id="KW-1185">Reference proteome</keyword>
<dbReference type="SUPFAM" id="SSF53756">
    <property type="entry name" value="UDP-Glycosyltransferase/glycogen phosphorylase"/>
    <property type="match status" value="1"/>
</dbReference>
<evidence type="ECO:0000256" key="3">
    <source>
        <dbReference type="ARBA" id="ARBA00006047"/>
    </source>
</evidence>
<evidence type="ECO:0000256" key="8">
    <source>
        <dbReference type="ARBA" id="ARBA00025174"/>
    </source>
</evidence>
<proteinExistence type="inferred from homology"/>
<dbReference type="EMBL" id="OX336137">
    <property type="protein sequence ID" value="CAI2718466.1"/>
    <property type="molecule type" value="Genomic_DNA"/>
</dbReference>
<dbReference type="EC" id="2.4.1.1" evidence="9"/>
<evidence type="ECO:0000256" key="6">
    <source>
        <dbReference type="ARBA" id="ARBA00022898"/>
    </source>
</evidence>
<dbReference type="InterPro" id="IPR035090">
    <property type="entry name" value="Pyridoxal_P_attach_site"/>
</dbReference>
<dbReference type="CDD" id="cd04300">
    <property type="entry name" value="GT35_Glycogen_Phosphorylase"/>
    <property type="match status" value="1"/>
</dbReference>
<dbReference type="Gene3D" id="3.40.50.2000">
    <property type="entry name" value="Glycogen Phosphorylase B"/>
    <property type="match status" value="2"/>
</dbReference>
<dbReference type="PANTHER" id="PTHR11468">
    <property type="entry name" value="GLYCOGEN PHOSPHORYLASE"/>
    <property type="match status" value="1"/>
</dbReference>
<name>A0ABN8W4A3_9BACT</name>
<evidence type="ECO:0000313" key="11">
    <source>
        <dbReference type="Proteomes" id="UP001157733"/>
    </source>
</evidence>
<evidence type="ECO:0000256" key="7">
    <source>
        <dbReference type="ARBA" id="ARBA00023277"/>
    </source>
</evidence>
<sequence length="828" mass="95131">MNDSVKNTNPSTLHQDTSEDALKFSIAHHLKYSQAKSPRTATLMDHYNSIAFAVRDRLVEKWIETQNRYFTKDPKRIYYLSMEYLVGRALSNYLVNLDFKKEICRAIEKLGLDLERIEQNDIEAGLGNGGLGRLAACFMDSMATLGLPAMGYGMRYEYGIFYQKIIDGYQVETADNWLRKGYPWELPRPDYLYPIRFYGYVQHTSDQEGRGICHWLDSHDDVMAMAYDIPIPGFHNQTVNNLRLWSARSTREFDFGSFNEGDYVQAVTHKHESETLSKVLYPNDSNMQGKELRLKQEFFFVSASLQDILRRYKRNHSTFEQFTQKIAIQLNDTHPALAIPELMRLLVDREHRPWQEAWEIALKTFAYTNHTVLPEALEKWPVGLLQHVLPRHLEIIYQINQDFLSRVQVQHPGNPGLLKRISIVEEQPVKSIRMANLAIVGSHTVNGVAALHSDILKKQVFPDFNKLFPNRFTNVTNGITQRLWLKSCNPELANLLNETIGEDWVTDLSHMKKLVKHIDDASFRERWRQVKQSNKQRLAQYIRVDRALRLEVDPDTLFDVQIKRIHEYKRQLLCLLHTIVLYNRFKENPDCDHVPRTVMFAGKAAPGYEQAKLIIKLITSVADKLNQDVQTAGKLKLVFIPNYSVNKAEGIIPGADLSEQISTAGMEASGTGNMKLALNGALTIGTLDGANIEIKNEVGDDNIFIFGLTADQVDATKAKGYNPRDHYENNPELRKALDMIRDGYFSPDHPHLFQPIIDALLVQGDRFMVMADFAGYIEKQKEVEALFVQPEAWTRKSILNAAHMGLFSSDRAIRQYSEQIWDVHPLTE</sequence>
<gene>
    <name evidence="10" type="primary">glgP</name>
    <name evidence="10" type="ORF">NSPWAT_1607</name>
</gene>
<dbReference type="PROSITE" id="PS00102">
    <property type="entry name" value="PHOSPHORYLASE"/>
    <property type="match status" value="1"/>
</dbReference>
<organism evidence="10 11">
    <name type="scientific">Nitrospina watsonii</name>
    <dbReference type="NCBI Taxonomy" id="1323948"/>
    <lineage>
        <taxon>Bacteria</taxon>
        <taxon>Pseudomonadati</taxon>
        <taxon>Nitrospinota/Tectimicrobiota group</taxon>
        <taxon>Nitrospinota</taxon>
        <taxon>Nitrospinia</taxon>
        <taxon>Nitrospinales</taxon>
        <taxon>Nitrospinaceae</taxon>
        <taxon>Nitrospina</taxon>
    </lineage>
</organism>
<comment type="similarity">
    <text evidence="3 9">Belongs to the glycogen phosphorylase family.</text>
</comment>
<evidence type="ECO:0000256" key="2">
    <source>
        <dbReference type="ARBA" id="ARBA00001933"/>
    </source>
</evidence>
<keyword evidence="5 9" id="KW-0808">Transferase</keyword>
<dbReference type="NCBIfam" id="TIGR02093">
    <property type="entry name" value="P_ylase"/>
    <property type="match status" value="1"/>
</dbReference>
<keyword evidence="6 9" id="KW-0663">Pyridoxal phosphate</keyword>
<comment type="function">
    <text evidence="9">Allosteric enzyme that catalyzes the rate-limiting step in glycogen catabolism, the phosphorolytic cleavage of glycogen to produce glucose-1-phosphate, and plays a central role in maintaining cellular and organismal glucose homeostasis.</text>
</comment>
<evidence type="ECO:0000313" key="10">
    <source>
        <dbReference type="EMBL" id="CAI2718466.1"/>
    </source>
</evidence>
<dbReference type="Proteomes" id="UP001157733">
    <property type="component" value="Chromosome"/>
</dbReference>
<dbReference type="Pfam" id="PF00343">
    <property type="entry name" value="Phosphorylase"/>
    <property type="match status" value="1"/>
</dbReference>
<dbReference type="PANTHER" id="PTHR11468:SF3">
    <property type="entry name" value="GLYCOGEN PHOSPHORYLASE, LIVER FORM"/>
    <property type="match status" value="1"/>
</dbReference>
<accession>A0ABN8W4A3</accession>
<dbReference type="InterPro" id="IPR011833">
    <property type="entry name" value="Glycg_phsphrylas"/>
</dbReference>
<evidence type="ECO:0000256" key="1">
    <source>
        <dbReference type="ARBA" id="ARBA00001275"/>
    </source>
</evidence>
<evidence type="ECO:0000256" key="9">
    <source>
        <dbReference type="RuleBase" id="RU000587"/>
    </source>
</evidence>
<evidence type="ECO:0000256" key="5">
    <source>
        <dbReference type="ARBA" id="ARBA00022679"/>
    </source>
</evidence>
<evidence type="ECO:0000256" key="4">
    <source>
        <dbReference type="ARBA" id="ARBA00022676"/>
    </source>
</evidence>
<keyword evidence="4 9" id="KW-0328">Glycosyltransferase</keyword>
<dbReference type="InterPro" id="IPR000811">
    <property type="entry name" value="Glyco_trans_35"/>
</dbReference>
<keyword evidence="7 9" id="KW-0119">Carbohydrate metabolism</keyword>
<dbReference type="PIRSF" id="PIRSF000460">
    <property type="entry name" value="Pprylas_GlgP"/>
    <property type="match status" value="1"/>
</dbReference>
<protein>
    <recommendedName>
        <fullName evidence="9">Alpha-1,4 glucan phosphorylase</fullName>
        <ecNumber evidence="9">2.4.1.1</ecNumber>
    </recommendedName>
</protein>
<dbReference type="GO" id="GO:0004645">
    <property type="term" value="F:1,4-alpha-oligoglucan phosphorylase activity"/>
    <property type="evidence" value="ECO:0007669"/>
    <property type="project" value="UniProtKB-EC"/>
</dbReference>
<comment type="cofactor">
    <cofactor evidence="2 9">
        <name>pyridoxal 5'-phosphate</name>
        <dbReference type="ChEBI" id="CHEBI:597326"/>
    </cofactor>
</comment>
<dbReference type="RefSeq" id="WP_282011362.1">
    <property type="nucleotide sequence ID" value="NZ_OX336137.1"/>
</dbReference>
<reference evidence="10 11" key="1">
    <citation type="submission" date="2022-09" db="EMBL/GenBank/DDBJ databases">
        <authorList>
            <person name="Kop L."/>
        </authorList>
    </citation>
    <scope>NUCLEOTIDE SEQUENCE [LARGE SCALE GENOMIC DNA]</scope>
    <source>
        <strain evidence="10 11">347</strain>
    </source>
</reference>
<comment type="function">
    <text evidence="8">Phosphorylase is an important allosteric enzyme in carbohydrate metabolism. Enzymes from different sources differ in their regulatory mechanisms and in their natural substrates. However, all known phosphorylases share catalytic and structural properties.</text>
</comment>